<organism evidence="1 2">
    <name type="scientific">Couchioplanes caeruleus subsp. caeruleus</name>
    <dbReference type="NCBI Taxonomy" id="56427"/>
    <lineage>
        <taxon>Bacteria</taxon>
        <taxon>Bacillati</taxon>
        <taxon>Actinomycetota</taxon>
        <taxon>Actinomycetes</taxon>
        <taxon>Micromonosporales</taxon>
        <taxon>Micromonosporaceae</taxon>
        <taxon>Couchioplanes</taxon>
    </lineage>
</organism>
<sequence>MFGAQSQRTLVAPALRKSSTTCRQASRYSPGVLPLTSAAHGDQFPFISGAYRMTTRSPYSTMVSAMPRNSASRLPAMIAASDQDF</sequence>
<evidence type="ECO:0000313" key="1">
    <source>
        <dbReference type="EMBL" id="OJF14654.1"/>
    </source>
</evidence>
<proteinExistence type="predicted"/>
<accession>A0A1K0GQG8</accession>
<dbReference type="EMBL" id="MEIA01000090">
    <property type="protein sequence ID" value="OJF14654.1"/>
    <property type="molecule type" value="Genomic_DNA"/>
</dbReference>
<evidence type="ECO:0000313" key="2">
    <source>
        <dbReference type="Proteomes" id="UP000182486"/>
    </source>
</evidence>
<protein>
    <submittedName>
        <fullName evidence="1">Uncharacterized protein</fullName>
    </submittedName>
</protein>
<keyword evidence="2" id="KW-1185">Reference proteome</keyword>
<dbReference type="AlphaFoldDB" id="A0A1K0GQG8"/>
<reference evidence="1 2" key="1">
    <citation type="submission" date="2016-09" db="EMBL/GenBank/DDBJ databases">
        <title>Couchioplanes caeruleus draft genome sequence.</title>
        <authorList>
            <person name="Sheehan J."/>
            <person name="Caffrey P."/>
        </authorList>
    </citation>
    <scope>NUCLEOTIDE SEQUENCE [LARGE SCALE GENOMIC DNA]</scope>
    <source>
        <strain evidence="1 2">DSM 43634</strain>
    </source>
</reference>
<gene>
    <name evidence="1" type="ORF">BG844_08405</name>
</gene>
<name>A0A1K0GQG8_9ACTN</name>
<comment type="caution">
    <text evidence="1">The sequence shown here is derived from an EMBL/GenBank/DDBJ whole genome shotgun (WGS) entry which is preliminary data.</text>
</comment>
<dbReference type="Proteomes" id="UP000182486">
    <property type="component" value="Unassembled WGS sequence"/>
</dbReference>